<dbReference type="EMBL" id="ML996689">
    <property type="protein sequence ID" value="KAF2403382.1"/>
    <property type="molecule type" value="Genomic_DNA"/>
</dbReference>
<accession>A0A6G1I532</accession>
<dbReference type="Proteomes" id="UP000799640">
    <property type="component" value="Unassembled WGS sequence"/>
</dbReference>
<evidence type="ECO:0000313" key="1">
    <source>
        <dbReference type="EMBL" id="KAF2403382.1"/>
    </source>
</evidence>
<organism evidence="1 2">
    <name type="scientific">Trichodelitschia bisporula</name>
    <dbReference type="NCBI Taxonomy" id="703511"/>
    <lineage>
        <taxon>Eukaryota</taxon>
        <taxon>Fungi</taxon>
        <taxon>Dikarya</taxon>
        <taxon>Ascomycota</taxon>
        <taxon>Pezizomycotina</taxon>
        <taxon>Dothideomycetes</taxon>
        <taxon>Dothideomycetes incertae sedis</taxon>
        <taxon>Phaeotrichales</taxon>
        <taxon>Phaeotrichaceae</taxon>
        <taxon>Trichodelitschia</taxon>
    </lineage>
</organism>
<reference evidence="1" key="1">
    <citation type="journal article" date="2020" name="Stud. Mycol.">
        <title>101 Dothideomycetes genomes: a test case for predicting lifestyles and emergence of pathogens.</title>
        <authorList>
            <person name="Haridas S."/>
            <person name="Albert R."/>
            <person name="Binder M."/>
            <person name="Bloem J."/>
            <person name="Labutti K."/>
            <person name="Salamov A."/>
            <person name="Andreopoulos B."/>
            <person name="Baker S."/>
            <person name="Barry K."/>
            <person name="Bills G."/>
            <person name="Bluhm B."/>
            <person name="Cannon C."/>
            <person name="Castanera R."/>
            <person name="Culley D."/>
            <person name="Daum C."/>
            <person name="Ezra D."/>
            <person name="Gonzalez J."/>
            <person name="Henrissat B."/>
            <person name="Kuo A."/>
            <person name="Liang C."/>
            <person name="Lipzen A."/>
            <person name="Lutzoni F."/>
            <person name="Magnuson J."/>
            <person name="Mondo S."/>
            <person name="Nolan M."/>
            <person name="Ohm R."/>
            <person name="Pangilinan J."/>
            <person name="Park H.-J."/>
            <person name="Ramirez L."/>
            <person name="Alfaro M."/>
            <person name="Sun H."/>
            <person name="Tritt A."/>
            <person name="Yoshinaga Y."/>
            <person name="Zwiers L.-H."/>
            <person name="Turgeon B."/>
            <person name="Goodwin S."/>
            <person name="Spatafora J."/>
            <person name="Crous P."/>
            <person name="Grigoriev I."/>
        </authorList>
    </citation>
    <scope>NUCLEOTIDE SEQUENCE</scope>
    <source>
        <strain evidence="1">CBS 262.69</strain>
    </source>
</reference>
<sequence>MEDLLFWKERGWWLAVMAPPVPRGGGISAPPHDLRAVAQVAACSGQCGFADGYRYCRLKCVWMGCLGSRMGVHSDTVCHWTTGLRCCSPSRSLTSNMLSPNQNPPLNNVLKRPFGPLCSRTNPSLLPPPQPQVRRGSQPLVVQNVLQHAVPGPKRRGADQRPPYIEGTWSAHSAFSKHSARALHHSLQGLCKPTKAKAGGRAK</sequence>
<evidence type="ECO:0000313" key="2">
    <source>
        <dbReference type="Proteomes" id="UP000799640"/>
    </source>
</evidence>
<gene>
    <name evidence="1" type="ORF">EJ06DRAFT_274978</name>
</gene>
<proteinExistence type="predicted"/>
<name>A0A6G1I532_9PEZI</name>
<protein>
    <submittedName>
        <fullName evidence="1">Uncharacterized protein</fullName>
    </submittedName>
</protein>
<dbReference type="AlphaFoldDB" id="A0A6G1I532"/>
<keyword evidence="2" id="KW-1185">Reference proteome</keyword>